<reference evidence="1" key="2">
    <citation type="submission" date="2024-06" db="EMBL/GenBank/DDBJ databases">
        <authorList>
            <person name="Plum-Jensen L.E."/>
            <person name="Schramm A."/>
            <person name="Marshall I.P.G."/>
        </authorList>
    </citation>
    <scope>NUCLEOTIDE SEQUENCE</scope>
    <source>
        <strain evidence="1">Rat1</strain>
    </source>
</reference>
<proteinExistence type="predicted"/>
<dbReference type="GO" id="GO:0008233">
    <property type="term" value="F:peptidase activity"/>
    <property type="evidence" value="ECO:0007669"/>
    <property type="project" value="UniProtKB-KW"/>
</dbReference>
<dbReference type="EMBL" id="CP159373">
    <property type="protein sequence ID" value="XCN72129.1"/>
    <property type="molecule type" value="Genomic_DNA"/>
</dbReference>
<keyword evidence="1" id="KW-0378">Hydrolase</keyword>
<reference evidence="1" key="1">
    <citation type="journal article" date="2024" name="Syst. Appl. Microbiol.">
        <title>First single-strain enrichments of Electrothrix cable bacteria, description of E. aestuarii sp. nov. and E. rattekaaiensis sp. nov., and proposal of a cable bacteria taxonomy following the rules of the SeqCode.</title>
        <authorList>
            <person name="Plum-Jensen L.E."/>
            <person name="Schramm A."/>
            <person name="Marshall I.P.G."/>
        </authorList>
    </citation>
    <scope>NUCLEOTIDE SEQUENCE</scope>
    <source>
        <strain evidence="1">Rat1</strain>
    </source>
</reference>
<dbReference type="Pfam" id="PF13365">
    <property type="entry name" value="Trypsin_2"/>
    <property type="match status" value="1"/>
</dbReference>
<dbReference type="KEGG" id="eaj:Q3M24_17715"/>
<dbReference type="Gene3D" id="2.40.10.10">
    <property type="entry name" value="Trypsin-like serine proteases"/>
    <property type="match status" value="2"/>
</dbReference>
<dbReference type="InterPro" id="IPR043504">
    <property type="entry name" value="Peptidase_S1_PA_chymotrypsin"/>
</dbReference>
<keyword evidence="1" id="KW-0645">Protease</keyword>
<evidence type="ECO:0000313" key="1">
    <source>
        <dbReference type="EMBL" id="XCN72129.1"/>
    </source>
</evidence>
<sequence>MIRQAAWKFDEFFVWIHNHHKQIIGAGFLIGGKEIATCAHVIRDALRLHSTPGDAPEGDIVLSFPSSEQDSEIQKDEQYLLATAHADGWDKQKDIAILQLQSELSKGARPARLSDDKRLEGHSFRVYGFPGKTAKGVWAYGTIKDQRENGQVQLESAAGYAVQGGFSGGPVLDDELKKVVGMIVTSDESVRVASMISVDMLTTICSQARVTLELDEEKGGNVMNISPREICENCLKASFSGMQKQELISIAKNRIPDIGNAIEEHHTLYRIFSDILDYYQMNNNFSEFWGVIKEKRENQWKKFYPEWRESVQFKRI</sequence>
<protein>
    <submittedName>
        <fullName evidence="1">Serine protease</fullName>
    </submittedName>
</protein>
<dbReference type="SUPFAM" id="SSF50494">
    <property type="entry name" value="Trypsin-like serine proteases"/>
    <property type="match status" value="1"/>
</dbReference>
<dbReference type="GO" id="GO:0006508">
    <property type="term" value="P:proteolysis"/>
    <property type="evidence" value="ECO:0007669"/>
    <property type="project" value="UniProtKB-KW"/>
</dbReference>
<dbReference type="InterPro" id="IPR009003">
    <property type="entry name" value="Peptidase_S1_PA"/>
</dbReference>
<name>A0AAU8LSV1_9BACT</name>
<gene>
    <name evidence="1" type="ORF">Q3M24_17715</name>
</gene>
<organism evidence="1">
    <name type="scientific">Candidatus Electrothrix aestuarii</name>
    <dbReference type="NCBI Taxonomy" id="3062594"/>
    <lineage>
        <taxon>Bacteria</taxon>
        <taxon>Pseudomonadati</taxon>
        <taxon>Thermodesulfobacteriota</taxon>
        <taxon>Desulfobulbia</taxon>
        <taxon>Desulfobulbales</taxon>
        <taxon>Desulfobulbaceae</taxon>
        <taxon>Candidatus Electrothrix</taxon>
    </lineage>
</organism>
<accession>A0AAU8LSV1</accession>
<dbReference type="AlphaFoldDB" id="A0AAU8LSV1"/>